<gene>
    <name evidence="8" type="ORF">KIPB_003791</name>
    <name evidence="9" type="ORF">KIPB_004230</name>
    <name evidence="10" type="ORF">KIPB_006240</name>
</gene>
<keyword evidence="5" id="KW-1015">Disulfide bond</keyword>
<dbReference type="Pfam" id="PF05184">
    <property type="entry name" value="SapB_1"/>
    <property type="match status" value="1"/>
</dbReference>
<evidence type="ECO:0000256" key="2">
    <source>
        <dbReference type="ARBA" id="ARBA00022525"/>
    </source>
</evidence>
<dbReference type="PROSITE" id="PS50015">
    <property type="entry name" value="SAP_B"/>
    <property type="match status" value="1"/>
</dbReference>
<dbReference type="InterPro" id="IPR008373">
    <property type="entry name" value="Saposin"/>
</dbReference>
<dbReference type="Proteomes" id="UP000265618">
    <property type="component" value="Unassembled WGS sequence"/>
</dbReference>
<dbReference type="FunFam" id="1.10.225.10:FF:000002">
    <property type="entry name" value="prosaposin isoform X2"/>
    <property type="match status" value="1"/>
</dbReference>
<dbReference type="EMBL" id="BDIP01000758">
    <property type="protein sequence ID" value="GCA62475.1"/>
    <property type="molecule type" value="Genomic_DNA"/>
</dbReference>
<reference evidence="9" key="1">
    <citation type="submission" date="2016-10" db="EMBL/GenBank/DDBJ databases">
        <authorList>
            <person name="Tanifuji G."/>
            <person name="Kume K."/>
            <person name="Nakayama T."/>
            <person name="Takabayashi S."/>
            <person name="Hashimoto T."/>
        </authorList>
    </citation>
    <scope>NUCLEOTIDE SEQUENCE</scope>
    <source>
        <strain evidence="9">NY0173</strain>
    </source>
</reference>
<comment type="caution">
    <text evidence="9">The sequence shown here is derived from an EMBL/GenBank/DDBJ whole genome shotgun (WGS) entry which is preliminary data.</text>
</comment>
<reference evidence="9 11" key="2">
    <citation type="journal article" date="2018" name="PLoS ONE">
        <title>The draft genome of Kipferlia bialata reveals reductive genome evolution in fornicate parasites.</title>
        <authorList>
            <person name="Tanifuji G."/>
            <person name="Takabayashi S."/>
            <person name="Kume K."/>
            <person name="Takagi M."/>
            <person name="Nakayama T."/>
            <person name="Kamikawa R."/>
            <person name="Inagaki Y."/>
            <person name="Hashimoto T."/>
        </authorList>
    </citation>
    <scope>NUCLEOTIDE SEQUENCE [LARGE SCALE GENOMIC DNA]</scope>
    <source>
        <strain evidence="9">NY0173</strain>
    </source>
</reference>
<dbReference type="PRINTS" id="PR01797">
    <property type="entry name" value="SAPOSIN"/>
</dbReference>
<keyword evidence="2" id="KW-0964">Secreted</keyword>
<dbReference type="PANTHER" id="PTHR11480">
    <property type="entry name" value="SAPOSIN-RELATED"/>
    <property type="match status" value="1"/>
</dbReference>
<evidence type="ECO:0000256" key="1">
    <source>
        <dbReference type="ARBA" id="ARBA00004613"/>
    </source>
</evidence>
<comment type="subcellular location">
    <subcellularLocation>
        <location evidence="1">Secreted</location>
    </subcellularLocation>
</comment>
<keyword evidence="6" id="KW-0325">Glycoprotein</keyword>
<evidence type="ECO:0000313" key="11">
    <source>
        <dbReference type="Proteomes" id="UP000265618"/>
    </source>
</evidence>
<evidence type="ECO:0000313" key="9">
    <source>
        <dbReference type="EMBL" id="GCA62546.1"/>
    </source>
</evidence>
<dbReference type="GO" id="GO:0016020">
    <property type="term" value="C:membrane"/>
    <property type="evidence" value="ECO:0007669"/>
    <property type="project" value="GOC"/>
</dbReference>
<dbReference type="GO" id="GO:0006665">
    <property type="term" value="P:sphingolipid metabolic process"/>
    <property type="evidence" value="ECO:0007669"/>
    <property type="project" value="InterPro"/>
</dbReference>
<dbReference type="SUPFAM" id="SSF47862">
    <property type="entry name" value="Saposin"/>
    <property type="match status" value="2"/>
</dbReference>
<dbReference type="PANTHER" id="PTHR11480:SF3">
    <property type="entry name" value="BCDNA.GH08312"/>
    <property type="match status" value="1"/>
</dbReference>
<keyword evidence="3" id="KW-0732">Signal</keyword>
<dbReference type="InterPro" id="IPR007856">
    <property type="entry name" value="SapB_1"/>
</dbReference>
<dbReference type="InterPro" id="IPR051428">
    <property type="entry name" value="Sphingo_Act-Surfact_Prot"/>
</dbReference>
<dbReference type="Gene3D" id="1.10.225.10">
    <property type="entry name" value="Saposin-like"/>
    <property type="match status" value="1"/>
</dbReference>
<keyword evidence="4" id="KW-0677">Repeat</keyword>
<evidence type="ECO:0000256" key="6">
    <source>
        <dbReference type="ARBA" id="ARBA00023180"/>
    </source>
</evidence>
<dbReference type="EMBL" id="BDIP01001581">
    <property type="protein sequence ID" value="GCA62861.1"/>
    <property type="molecule type" value="Genomic_DNA"/>
</dbReference>
<dbReference type="Pfam" id="PF03489">
    <property type="entry name" value="SapB_2"/>
    <property type="match status" value="2"/>
</dbReference>
<evidence type="ECO:0000256" key="3">
    <source>
        <dbReference type="ARBA" id="ARBA00022729"/>
    </source>
</evidence>
<accession>A0A391NQQ5</accession>
<dbReference type="InterPro" id="IPR011001">
    <property type="entry name" value="Saposin-like"/>
</dbReference>
<dbReference type="EMBL" id="BDIP01000887">
    <property type="protein sequence ID" value="GCA62546.1"/>
    <property type="molecule type" value="Genomic_DNA"/>
</dbReference>
<sequence>MRFFIAPHPQGLCDAFINQHFEDLLKALVNGYPADVLCELIGVCPSAVEAIVSDDPLWCSVCELVMSLIDDTLEKDSTQQEIEHLLDSVCSLLPSFLEGECDAMVATYEPLLIEALVNDYPPDTVCAMIGAC</sequence>
<dbReference type="InterPro" id="IPR008139">
    <property type="entry name" value="SaposinB_dom"/>
</dbReference>
<keyword evidence="11" id="KW-1185">Reference proteome</keyword>
<evidence type="ECO:0000313" key="8">
    <source>
        <dbReference type="EMBL" id="GCA62475.1"/>
    </source>
</evidence>
<dbReference type="AlphaFoldDB" id="A0A391NQQ5"/>
<dbReference type="GO" id="GO:0005764">
    <property type="term" value="C:lysosome"/>
    <property type="evidence" value="ECO:0007669"/>
    <property type="project" value="InterPro"/>
</dbReference>
<dbReference type="OrthoDB" id="69496at2759"/>
<dbReference type="GO" id="GO:0005576">
    <property type="term" value="C:extracellular region"/>
    <property type="evidence" value="ECO:0007669"/>
    <property type="project" value="UniProtKB-SubCell"/>
</dbReference>
<dbReference type="InterPro" id="IPR008138">
    <property type="entry name" value="SapB_2"/>
</dbReference>
<proteinExistence type="predicted"/>
<evidence type="ECO:0000256" key="4">
    <source>
        <dbReference type="ARBA" id="ARBA00022737"/>
    </source>
</evidence>
<evidence type="ECO:0000256" key="5">
    <source>
        <dbReference type="ARBA" id="ARBA00023157"/>
    </source>
</evidence>
<organism evidence="9 11">
    <name type="scientific">Kipferlia bialata</name>
    <dbReference type="NCBI Taxonomy" id="797122"/>
    <lineage>
        <taxon>Eukaryota</taxon>
        <taxon>Metamonada</taxon>
        <taxon>Carpediemonas-like organisms</taxon>
        <taxon>Kipferlia</taxon>
    </lineage>
</organism>
<dbReference type="SMART" id="SM00741">
    <property type="entry name" value="SapB"/>
    <property type="match status" value="1"/>
</dbReference>
<evidence type="ECO:0000259" key="7">
    <source>
        <dbReference type="PROSITE" id="PS50015"/>
    </source>
</evidence>
<protein>
    <submittedName>
        <fullName evidence="9">Saposin</fullName>
    </submittedName>
</protein>
<name>A0A391NQQ5_9EUKA</name>
<evidence type="ECO:0000313" key="10">
    <source>
        <dbReference type="EMBL" id="GCA62861.1"/>
    </source>
</evidence>
<feature type="domain" description="Saposin B-type" evidence="7">
    <location>
        <begin position="55"/>
        <end position="132"/>
    </location>
</feature>